<dbReference type="AlphaFoldDB" id="A0A0C3BLE2"/>
<name>A0A0C3BLE2_PILCF</name>
<dbReference type="EMBL" id="KN832979">
    <property type="protein sequence ID" value="KIM87268.1"/>
    <property type="molecule type" value="Genomic_DNA"/>
</dbReference>
<dbReference type="InterPro" id="IPR002347">
    <property type="entry name" value="SDR_fam"/>
</dbReference>
<dbReference type="PANTHER" id="PTHR43544">
    <property type="entry name" value="SHORT-CHAIN DEHYDROGENASE/REDUCTASE"/>
    <property type="match status" value="1"/>
</dbReference>
<dbReference type="InterPro" id="IPR020904">
    <property type="entry name" value="Sc_DH/Rdtase_CS"/>
</dbReference>
<dbReference type="PROSITE" id="PS00061">
    <property type="entry name" value="ADH_SHORT"/>
    <property type="match status" value="1"/>
</dbReference>
<dbReference type="STRING" id="765440.A0A0C3BLE2"/>
<gene>
    <name evidence="4" type="ORF">PILCRDRAFT_814760</name>
</gene>
<dbReference type="Proteomes" id="UP000054166">
    <property type="component" value="Unassembled WGS sequence"/>
</dbReference>
<evidence type="ECO:0008006" key="6">
    <source>
        <dbReference type="Google" id="ProtNLM"/>
    </source>
</evidence>
<keyword evidence="5" id="KW-1185">Reference proteome</keyword>
<dbReference type="PRINTS" id="PR00080">
    <property type="entry name" value="SDRFAMILY"/>
</dbReference>
<dbReference type="OrthoDB" id="3192213at2759"/>
<evidence type="ECO:0000256" key="2">
    <source>
        <dbReference type="ARBA" id="ARBA00022857"/>
    </source>
</evidence>
<reference evidence="5" key="2">
    <citation type="submission" date="2015-01" db="EMBL/GenBank/DDBJ databases">
        <title>Evolutionary Origins and Diversification of the Mycorrhizal Mutualists.</title>
        <authorList>
            <consortium name="DOE Joint Genome Institute"/>
            <consortium name="Mycorrhizal Genomics Consortium"/>
            <person name="Kohler A."/>
            <person name="Kuo A."/>
            <person name="Nagy L.G."/>
            <person name="Floudas D."/>
            <person name="Copeland A."/>
            <person name="Barry K.W."/>
            <person name="Cichocki N."/>
            <person name="Veneault-Fourrey C."/>
            <person name="LaButti K."/>
            <person name="Lindquist E.A."/>
            <person name="Lipzen A."/>
            <person name="Lundell T."/>
            <person name="Morin E."/>
            <person name="Murat C."/>
            <person name="Riley R."/>
            <person name="Ohm R."/>
            <person name="Sun H."/>
            <person name="Tunlid A."/>
            <person name="Henrissat B."/>
            <person name="Grigoriev I.V."/>
            <person name="Hibbett D.S."/>
            <person name="Martin F."/>
        </authorList>
    </citation>
    <scope>NUCLEOTIDE SEQUENCE [LARGE SCALE GENOMIC DNA]</scope>
    <source>
        <strain evidence="5">F 1598</strain>
    </source>
</reference>
<dbReference type="InterPro" id="IPR051468">
    <property type="entry name" value="Fungal_SecMetab_SDRs"/>
</dbReference>
<dbReference type="Pfam" id="PF00106">
    <property type="entry name" value="adh_short"/>
    <property type="match status" value="1"/>
</dbReference>
<dbReference type="GO" id="GO:0019748">
    <property type="term" value="P:secondary metabolic process"/>
    <property type="evidence" value="ECO:0007669"/>
    <property type="project" value="TreeGrafter"/>
</dbReference>
<keyword evidence="2" id="KW-0521">NADP</keyword>
<dbReference type="PRINTS" id="PR00081">
    <property type="entry name" value="GDHRDH"/>
</dbReference>
<sequence>MSSPKLTILITGSNQGLGYETARQLSKYPHIHLFLSGRNPERVQQALESISKEDRCKAVLDSVIIDVGDDDSIKAAVKQVEAKLGDAALDVLVNNSGITKEHEVATRGLRAVFQEVFAVNVFGTAVTADAFLPLLQKSKAGPRIVNMSSGLGSIGTMILPDGIYRQAQLLVYNSSKTALNSITCTLAMRNPDLHVVSLDPGWIGTSLNNYSGPGDPKDGVKVVVQHALERTGKSPGFYGNEGEMPW</sequence>
<evidence type="ECO:0000256" key="3">
    <source>
        <dbReference type="RuleBase" id="RU000363"/>
    </source>
</evidence>
<dbReference type="Gene3D" id="3.40.50.720">
    <property type="entry name" value="NAD(P)-binding Rossmann-like Domain"/>
    <property type="match status" value="1"/>
</dbReference>
<evidence type="ECO:0000256" key="1">
    <source>
        <dbReference type="ARBA" id="ARBA00006484"/>
    </source>
</evidence>
<organism evidence="4 5">
    <name type="scientific">Piloderma croceum (strain F 1598)</name>
    <dbReference type="NCBI Taxonomy" id="765440"/>
    <lineage>
        <taxon>Eukaryota</taxon>
        <taxon>Fungi</taxon>
        <taxon>Dikarya</taxon>
        <taxon>Basidiomycota</taxon>
        <taxon>Agaricomycotina</taxon>
        <taxon>Agaricomycetes</taxon>
        <taxon>Agaricomycetidae</taxon>
        <taxon>Atheliales</taxon>
        <taxon>Atheliaceae</taxon>
        <taxon>Piloderma</taxon>
    </lineage>
</organism>
<dbReference type="InterPro" id="IPR036291">
    <property type="entry name" value="NAD(P)-bd_dom_sf"/>
</dbReference>
<accession>A0A0C3BLE2</accession>
<evidence type="ECO:0000313" key="4">
    <source>
        <dbReference type="EMBL" id="KIM87268.1"/>
    </source>
</evidence>
<dbReference type="SUPFAM" id="SSF51735">
    <property type="entry name" value="NAD(P)-binding Rossmann-fold domains"/>
    <property type="match status" value="1"/>
</dbReference>
<dbReference type="PANTHER" id="PTHR43544:SF32">
    <property type="entry name" value="CHAIN DEHYDROGENASE, PUTATIVE (AFU_ORTHOLOGUE AFUA_5G01530)-RELATED"/>
    <property type="match status" value="1"/>
</dbReference>
<dbReference type="GO" id="GO:0016491">
    <property type="term" value="F:oxidoreductase activity"/>
    <property type="evidence" value="ECO:0007669"/>
    <property type="project" value="TreeGrafter"/>
</dbReference>
<dbReference type="InParanoid" id="A0A0C3BLE2"/>
<dbReference type="HOGENOM" id="CLU_010194_9_0_1"/>
<proteinExistence type="inferred from homology"/>
<evidence type="ECO:0000313" key="5">
    <source>
        <dbReference type="Proteomes" id="UP000054166"/>
    </source>
</evidence>
<comment type="similarity">
    <text evidence="1 3">Belongs to the short-chain dehydrogenases/reductases (SDR) family.</text>
</comment>
<reference evidence="4 5" key="1">
    <citation type="submission" date="2014-04" db="EMBL/GenBank/DDBJ databases">
        <authorList>
            <consortium name="DOE Joint Genome Institute"/>
            <person name="Kuo A."/>
            <person name="Tarkka M."/>
            <person name="Buscot F."/>
            <person name="Kohler A."/>
            <person name="Nagy L.G."/>
            <person name="Floudas D."/>
            <person name="Copeland A."/>
            <person name="Barry K.W."/>
            <person name="Cichocki N."/>
            <person name="Veneault-Fourrey C."/>
            <person name="LaButti K."/>
            <person name="Lindquist E.A."/>
            <person name="Lipzen A."/>
            <person name="Lundell T."/>
            <person name="Morin E."/>
            <person name="Murat C."/>
            <person name="Sun H."/>
            <person name="Tunlid A."/>
            <person name="Henrissat B."/>
            <person name="Grigoriev I.V."/>
            <person name="Hibbett D.S."/>
            <person name="Martin F."/>
            <person name="Nordberg H.P."/>
            <person name="Cantor M.N."/>
            <person name="Hua S.X."/>
        </authorList>
    </citation>
    <scope>NUCLEOTIDE SEQUENCE [LARGE SCALE GENOMIC DNA]</scope>
    <source>
        <strain evidence="4 5">F 1598</strain>
    </source>
</reference>
<protein>
    <recommendedName>
        <fullName evidence="6">NAD(P)-binding protein</fullName>
    </recommendedName>
</protein>
<dbReference type="GO" id="GO:0005737">
    <property type="term" value="C:cytoplasm"/>
    <property type="evidence" value="ECO:0007669"/>
    <property type="project" value="TreeGrafter"/>
</dbReference>